<dbReference type="InterPro" id="IPR036667">
    <property type="entry name" value="PTS_IIB_sorbose-sp_sf"/>
</dbReference>
<keyword evidence="6" id="KW-0598">Phosphotransferase system</keyword>
<evidence type="ECO:0000259" key="8">
    <source>
        <dbReference type="PROSITE" id="PS51101"/>
    </source>
</evidence>
<proteinExistence type="predicted"/>
<evidence type="ECO:0000256" key="4">
    <source>
        <dbReference type="ARBA" id="ARBA00022597"/>
    </source>
</evidence>
<dbReference type="Proteomes" id="UP000006055">
    <property type="component" value="Chromosome"/>
</dbReference>
<dbReference type="Pfam" id="PF03830">
    <property type="entry name" value="PTSIIB_sorb"/>
    <property type="match status" value="1"/>
</dbReference>
<keyword evidence="2" id="KW-0813">Transport</keyword>
<dbReference type="InterPro" id="IPR004720">
    <property type="entry name" value="PTS_IIB_sorbose-sp"/>
</dbReference>
<keyword evidence="5 9" id="KW-0808">Transferase</keyword>
<comment type="subcellular location">
    <subcellularLocation>
        <location evidence="1">Cytoplasm</location>
    </subcellularLocation>
</comment>
<dbReference type="SUPFAM" id="SSF52728">
    <property type="entry name" value="PTS IIb component"/>
    <property type="match status" value="1"/>
</dbReference>
<gene>
    <name evidence="9" type="ordered locus">Desti_1142</name>
</gene>
<evidence type="ECO:0000256" key="3">
    <source>
        <dbReference type="ARBA" id="ARBA00022490"/>
    </source>
</evidence>
<dbReference type="STRING" id="706587.Desti_1142"/>
<dbReference type="PROSITE" id="PS51101">
    <property type="entry name" value="PTS_EIIB_TYPE_4"/>
    <property type="match status" value="1"/>
</dbReference>
<dbReference type="RefSeq" id="WP_014809009.1">
    <property type="nucleotide sequence ID" value="NC_018025.1"/>
</dbReference>
<evidence type="ECO:0000256" key="6">
    <source>
        <dbReference type="ARBA" id="ARBA00022683"/>
    </source>
</evidence>
<organism evidence="9 10">
    <name type="scientific">Desulfomonile tiedjei (strain ATCC 49306 / DSM 6799 / DCB-1)</name>
    <dbReference type="NCBI Taxonomy" id="706587"/>
    <lineage>
        <taxon>Bacteria</taxon>
        <taxon>Pseudomonadati</taxon>
        <taxon>Thermodesulfobacteriota</taxon>
        <taxon>Desulfomonilia</taxon>
        <taxon>Desulfomonilales</taxon>
        <taxon>Desulfomonilaceae</taxon>
        <taxon>Desulfomonile</taxon>
    </lineage>
</organism>
<keyword evidence="10" id="KW-1185">Reference proteome</keyword>
<keyword evidence="4" id="KW-0762">Sugar transport</keyword>
<dbReference type="OrthoDB" id="9788818at2"/>
<evidence type="ECO:0000256" key="7">
    <source>
        <dbReference type="ARBA" id="ARBA00022777"/>
    </source>
</evidence>
<name>I4C2R5_DESTA</name>
<dbReference type="KEGG" id="dti:Desti_1142"/>
<evidence type="ECO:0000256" key="5">
    <source>
        <dbReference type="ARBA" id="ARBA00022679"/>
    </source>
</evidence>
<evidence type="ECO:0000313" key="9">
    <source>
        <dbReference type="EMBL" id="AFM23856.1"/>
    </source>
</evidence>
<evidence type="ECO:0000313" key="10">
    <source>
        <dbReference type="Proteomes" id="UP000006055"/>
    </source>
</evidence>
<evidence type="ECO:0000256" key="1">
    <source>
        <dbReference type="ARBA" id="ARBA00004496"/>
    </source>
</evidence>
<dbReference type="GO" id="GO:0016301">
    <property type="term" value="F:kinase activity"/>
    <property type="evidence" value="ECO:0007669"/>
    <property type="project" value="UniProtKB-KW"/>
</dbReference>
<reference evidence="10" key="1">
    <citation type="submission" date="2012-06" db="EMBL/GenBank/DDBJ databases">
        <title>Complete sequence of chromosome of Desulfomonile tiedjei DSM 6799.</title>
        <authorList>
            <person name="Lucas S."/>
            <person name="Copeland A."/>
            <person name="Lapidus A."/>
            <person name="Glavina del Rio T."/>
            <person name="Dalin E."/>
            <person name="Tice H."/>
            <person name="Bruce D."/>
            <person name="Goodwin L."/>
            <person name="Pitluck S."/>
            <person name="Peters L."/>
            <person name="Ovchinnikova G."/>
            <person name="Zeytun A."/>
            <person name="Lu M."/>
            <person name="Kyrpides N."/>
            <person name="Mavromatis K."/>
            <person name="Ivanova N."/>
            <person name="Brettin T."/>
            <person name="Detter J.C."/>
            <person name="Han C."/>
            <person name="Larimer F."/>
            <person name="Land M."/>
            <person name="Hauser L."/>
            <person name="Markowitz V."/>
            <person name="Cheng J.-F."/>
            <person name="Hugenholtz P."/>
            <person name="Woyke T."/>
            <person name="Wu D."/>
            <person name="Spring S."/>
            <person name="Schroeder M."/>
            <person name="Brambilla E."/>
            <person name="Klenk H.-P."/>
            <person name="Eisen J.A."/>
        </authorList>
    </citation>
    <scope>NUCLEOTIDE SEQUENCE [LARGE SCALE GENOMIC DNA]</scope>
    <source>
        <strain evidence="10">ATCC 49306 / DSM 6799 / DCB-1</strain>
    </source>
</reference>
<accession>I4C2R5</accession>
<dbReference type="GO" id="GO:0005737">
    <property type="term" value="C:cytoplasm"/>
    <property type="evidence" value="ECO:0007669"/>
    <property type="project" value="UniProtKB-SubCell"/>
</dbReference>
<keyword evidence="7" id="KW-0418">Kinase</keyword>
<keyword evidence="3" id="KW-0963">Cytoplasm</keyword>
<dbReference type="EMBL" id="CP003360">
    <property type="protein sequence ID" value="AFM23856.1"/>
    <property type="molecule type" value="Genomic_DNA"/>
</dbReference>
<feature type="domain" description="PTS EIIB type-4" evidence="8">
    <location>
        <begin position="1"/>
        <end position="164"/>
    </location>
</feature>
<evidence type="ECO:0000256" key="2">
    <source>
        <dbReference type="ARBA" id="ARBA00022448"/>
    </source>
</evidence>
<dbReference type="GO" id="GO:0009401">
    <property type="term" value="P:phosphoenolpyruvate-dependent sugar phosphotransferase system"/>
    <property type="evidence" value="ECO:0007669"/>
    <property type="project" value="UniProtKB-KW"/>
</dbReference>
<dbReference type="Gene3D" id="3.40.35.10">
    <property type="entry name" value="Phosphotransferase system, sorbose subfamily IIB component"/>
    <property type="match status" value="1"/>
</dbReference>
<sequence length="164" mass="18301">MPIVLVRVDERLIHGQVLEGWVPSTRAEELFIANDALADDLIQQEILSSAVPFSVKVVIDSVDRIASLLMRENERDVRRMILVDNPLDALRLKKLGVNFDRLNLGNLTANSAVASLSRSVILGNDSLRALLNIVEEGVRVHIQSVPFEKSVDFCEVCDCLPEER</sequence>
<dbReference type="GO" id="GO:0008982">
    <property type="term" value="F:protein-N(PI)-phosphohistidine-sugar phosphotransferase activity"/>
    <property type="evidence" value="ECO:0007669"/>
    <property type="project" value="InterPro"/>
</dbReference>
<dbReference type="HOGENOM" id="CLU_116175_2_1_7"/>
<protein>
    <submittedName>
        <fullName evidence="9">Phosphotransferase system, mannose/fructose/N-acetylgalactosamine-specific component IIB</fullName>
    </submittedName>
</protein>
<dbReference type="AlphaFoldDB" id="I4C2R5"/>
<dbReference type="eggNOG" id="COG3444">
    <property type="taxonomic scope" value="Bacteria"/>
</dbReference>